<dbReference type="SUPFAM" id="SSF55821">
    <property type="entry name" value="YrdC/RibB"/>
    <property type="match status" value="1"/>
</dbReference>
<evidence type="ECO:0000259" key="12">
    <source>
        <dbReference type="PROSITE" id="PS51163"/>
    </source>
</evidence>
<evidence type="ECO:0000313" key="13">
    <source>
        <dbReference type="EMBL" id="KKR01150.1"/>
    </source>
</evidence>
<dbReference type="PANTHER" id="PTHR17490">
    <property type="entry name" value="SUA5"/>
    <property type="match status" value="1"/>
</dbReference>
<dbReference type="GO" id="GO:0008033">
    <property type="term" value="P:tRNA processing"/>
    <property type="evidence" value="ECO:0007669"/>
    <property type="project" value="UniProtKB-KW"/>
</dbReference>
<dbReference type="InterPro" id="IPR017945">
    <property type="entry name" value="DHBP_synth_RibB-like_a/b_dom"/>
</dbReference>
<evidence type="ECO:0000313" key="14">
    <source>
        <dbReference type="Proteomes" id="UP000033998"/>
    </source>
</evidence>
<reference evidence="13 14" key="1">
    <citation type="journal article" date="2015" name="Nature">
        <title>rRNA introns, odd ribosomes, and small enigmatic genomes across a large radiation of phyla.</title>
        <authorList>
            <person name="Brown C.T."/>
            <person name="Hug L.A."/>
            <person name="Thomas B.C."/>
            <person name="Sharon I."/>
            <person name="Castelle C.J."/>
            <person name="Singh A."/>
            <person name="Wilkins M.J."/>
            <person name="Williams K.H."/>
            <person name="Banfield J.F."/>
        </authorList>
    </citation>
    <scope>NUCLEOTIDE SEQUENCE [LARGE SCALE GENOMIC DNA]</scope>
</reference>
<dbReference type="GO" id="GO:0005737">
    <property type="term" value="C:cytoplasm"/>
    <property type="evidence" value="ECO:0007669"/>
    <property type="project" value="UniProtKB-SubCell"/>
</dbReference>
<evidence type="ECO:0000256" key="10">
    <source>
        <dbReference type="ARBA" id="ARBA00029774"/>
    </source>
</evidence>
<keyword evidence="7" id="KW-0548">Nucleotidyltransferase</keyword>
<comment type="catalytic activity">
    <reaction evidence="11">
        <text>L-threonine + hydrogencarbonate + ATP = L-threonylcarbamoyladenylate + diphosphate + H2O</text>
        <dbReference type="Rhea" id="RHEA:36407"/>
        <dbReference type="ChEBI" id="CHEBI:15377"/>
        <dbReference type="ChEBI" id="CHEBI:17544"/>
        <dbReference type="ChEBI" id="CHEBI:30616"/>
        <dbReference type="ChEBI" id="CHEBI:33019"/>
        <dbReference type="ChEBI" id="CHEBI:57926"/>
        <dbReference type="ChEBI" id="CHEBI:73682"/>
        <dbReference type="EC" id="2.7.7.87"/>
    </reaction>
</comment>
<dbReference type="GO" id="GO:0005524">
    <property type="term" value="F:ATP binding"/>
    <property type="evidence" value="ECO:0007669"/>
    <property type="project" value="UniProtKB-KW"/>
</dbReference>
<evidence type="ECO:0000256" key="2">
    <source>
        <dbReference type="ARBA" id="ARBA00007663"/>
    </source>
</evidence>
<gene>
    <name evidence="13" type="ORF">UT27_C0011G0035</name>
</gene>
<dbReference type="EC" id="2.7.7.87" evidence="3"/>
<evidence type="ECO:0000256" key="7">
    <source>
        <dbReference type="ARBA" id="ARBA00022695"/>
    </source>
</evidence>
<feature type="domain" description="YrdC-like" evidence="12">
    <location>
        <begin position="2"/>
        <end position="183"/>
    </location>
</feature>
<dbReference type="PANTHER" id="PTHR17490:SF16">
    <property type="entry name" value="THREONYLCARBAMOYL-AMP SYNTHASE"/>
    <property type="match status" value="1"/>
</dbReference>
<proteinExistence type="inferred from homology"/>
<dbReference type="AlphaFoldDB" id="A0A837HQ53"/>
<dbReference type="Gene3D" id="3.90.870.10">
    <property type="entry name" value="DHBP synthase"/>
    <property type="match status" value="1"/>
</dbReference>
<keyword evidence="6" id="KW-0819">tRNA processing</keyword>
<comment type="similarity">
    <text evidence="2">Belongs to the SUA5 family.</text>
</comment>
<evidence type="ECO:0000256" key="3">
    <source>
        <dbReference type="ARBA" id="ARBA00012584"/>
    </source>
</evidence>
<name>A0A837HQ53_9BACT</name>
<keyword evidence="8" id="KW-0547">Nucleotide-binding</keyword>
<keyword evidence="5" id="KW-0808">Transferase</keyword>
<evidence type="ECO:0000256" key="5">
    <source>
        <dbReference type="ARBA" id="ARBA00022679"/>
    </source>
</evidence>
<evidence type="ECO:0000256" key="11">
    <source>
        <dbReference type="ARBA" id="ARBA00048366"/>
    </source>
</evidence>
<keyword evidence="9" id="KW-0067">ATP-binding</keyword>
<comment type="subcellular location">
    <subcellularLocation>
        <location evidence="1">Cytoplasm</location>
    </subcellularLocation>
</comment>
<sequence length="183" mass="20365">MVWNDENLIKIIKGGGVVVMPTDTLYGIVGQANNESVVNKIYAIRKRDVNKPCIILIEDIGNLERLGIFLTENQKSVIEKNNEPTSFILDCPDESLTYLHRGTNSLAFRVPREQALRDLITKTGPLIAPSANIEDFPPAQTISEAKKYFDNLVDLYVDGGTLSGKASRIIKLQSDGRFSTIRE</sequence>
<dbReference type="EMBL" id="LBWE01000011">
    <property type="protein sequence ID" value="KKR01150.1"/>
    <property type="molecule type" value="Genomic_DNA"/>
</dbReference>
<dbReference type="Pfam" id="PF01300">
    <property type="entry name" value="Sua5_yciO_yrdC"/>
    <property type="match status" value="1"/>
</dbReference>
<dbReference type="PROSITE" id="PS51163">
    <property type="entry name" value="YRDC"/>
    <property type="match status" value="1"/>
</dbReference>
<evidence type="ECO:0000256" key="6">
    <source>
        <dbReference type="ARBA" id="ARBA00022694"/>
    </source>
</evidence>
<keyword evidence="4" id="KW-0963">Cytoplasm</keyword>
<dbReference type="GO" id="GO:0000049">
    <property type="term" value="F:tRNA binding"/>
    <property type="evidence" value="ECO:0007669"/>
    <property type="project" value="TreeGrafter"/>
</dbReference>
<dbReference type="GO" id="GO:0061710">
    <property type="term" value="F:L-threonylcarbamoyladenylate synthase"/>
    <property type="evidence" value="ECO:0007669"/>
    <property type="project" value="UniProtKB-EC"/>
</dbReference>
<dbReference type="InterPro" id="IPR006070">
    <property type="entry name" value="Sua5-like_dom"/>
</dbReference>
<organism evidence="13 14">
    <name type="scientific">Candidatus Nomurabacteria bacterium GW2011_GWD2_39_12</name>
    <dbReference type="NCBI Taxonomy" id="1618759"/>
    <lineage>
        <taxon>Bacteria</taxon>
        <taxon>Candidatus Nomuraibacteriota</taxon>
    </lineage>
</organism>
<dbReference type="Proteomes" id="UP000033998">
    <property type="component" value="Unassembled WGS sequence"/>
</dbReference>
<accession>A0A837HQ53</accession>
<dbReference type="NCBIfam" id="TIGR00057">
    <property type="entry name" value="L-threonylcarbamoyladenylate synthase"/>
    <property type="match status" value="1"/>
</dbReference>
<evidence type="ECO:0000256" key="9">
    <source>
        <dbReference type="ARBA" id="ARBA00022840"/>
    </source>
</evidence>
<dbReference type="GO" id="GO:0003725">
    <property type="term" value="F:double-stranded RNA binding"/>
    <property type="evidence" value="ECO:0007669"/>
    <property type="project" value="InterPro"/>
</dbReference>
<evidence type="ECO:0000256" key="8">
    <source>
        <dbReference type="ARBA" id="ARBA00022741"/>
    </source>
</evidence>
<evidence type="ECO:0000256" key="1">
    <source>
        <dbReference type="ARBA" id="ARBA00004496"/>
    </source>
</evidence>
<protein>
    <recommendedName>
        <fullName evidence="10">L-threonylcarbamoyladenylate synthase</fullName>
        <ecNumber evidence="3">2.7.7.87</ecNumber>
    </recommendedName>
    <alternativeName>
        <fullName evidence="10">L-threonylcarbamoyladenylate synthase</fullName>
    </alternativeName>
</protein>
<dbReference type="InterPro" id="IPR050156">
    <property type="entry name" value="TC-AMP_synthase_SUA5"/>
</dbReference>
<evidence type="ECO:0000256" key="4">
    <source>
        <dbReference type="ARBA" id="ARBA00022490"/>
    </source>
</evidence>
<comment type="caution">
    <text evidence="13">The sequence shown here is derived from an EMBL/GenBank/DDBJ whole genome shotgun (WGS) entry which is preliminary data.</text>
</comment>
<dbReference type="GO" id="GO:0006450">
    <property type="term" value="P:regulation of translational fidelity"/>
    <property type="evidence" value="ECO:0007669"/>
    <property type="project" value="TreeGrafter"/>
</dbReference>